<feature type="domain" description="Dynein heavy chain region D6 P-loop" evidence="1">
    <location>
        <begin position="145"/>
        <end position="231"/>
    </location>
</feature>
<feature type="non-terminal residue" evidence="2">
    <location>
        <position position="1"/>
    </location>
</feature>
<dbReference type="Pfam" id="PF03028">
    <property type="entry name" value="Dynein_heavy"/>
    <property type="match status" value="1"/>
</dbReference>
<dbReference type="InterPro" id="IPR026983">
    <property type="entry name" value="DHC"/>
</dbReference>
<dbReference type="Gene3D" id="3.40.50.300">
    <property type="entry name" value="P-loop containing nucleotide triphosphate hydrolases"/>
    <property type="match status" value="1"/>
</dbReference>
<keyword evidence="3" id="KW-1185">Reference proteome</keyword>
<dbReference type="InterPro" id="IPR027417">
    <property type="entry name" value="P-loop_NTPase"/>
</dbReference>
<protein>
    <submittedName>
        <fullName evidence="2">38143_t:CDS:1</fullName>
    </submittedName>
</protein>
<proteinExistence type="predicted"/>
<dbReference type="InterPro" id="IPR004273">
    <property type="entry name" value="Dynein_heavy_D6_P-loop"/>
</dbReference>
<sequence length="232" mass="27372">EFLVSEYLLSPDDHLSWQTNSLIADNLCTENVVTLKDSVLNESEVNILNDTKILDTLKKLKQEATQIILMIESMDNYVKETITQYTHLAHSYYITFAILLSQIKFYRFLDQIEETKLDVIIAHKIKESIAFPCSSRLNKHINKNVDKWKQFKKYNVPEEQMPKFLSIVMDSNECFTLADQAIEVSIKKENWVLLKNVYLATLWLEQLKKMFHSLKLHRNFRLFLTMEMNTKV</sequence>
<organism evidence="2 3">
    <name type="scientific">Gigaspora margarita</name>
    <dbReference type="NCBI Taxonomy" id="4874"/>
    <lineage>
        <taxon>Eukaryota</taxon>
        <taxon>Fungi</taxon>
        <taxon>Fungi incertae sedis</taxon>
        <taxon>Mucoromycota</taxon>
        <taxon>Glomeromycotina</taxon>
        <taxon>Glomeromycetes</taxon>
        <taxon>Diversisporales</taxon>
        <taxon>Gigasporaceae</taxon>
        <taxon>Gigaspora</taxon>
    </lineage>
</organism>
<reference evidence="2 3" key="1">
    <citation type="submission" date="2021-06" db="EMBL/GenBank/DDBJ databases">
        <authorList>
            <person name="Kallberg Y."/>
            <person name="Tangrot J."/>
            <person name="Rosling A."/>
        </authorList>
    </citation>
    <scope>NUCLEOTIDE SEQUENCE [LARGE SCALE GENOMIC DNA]</scope>
    <source>
        <strain evidence="2 3">120-4 pot B 10/14</strain>
    </source>
</reference>
<evidence type="ECO:0000313" key="3">
    <source>
        <dbReference type="Proteomes" id="UP000789901"/>
    </source>
</evidence>
<dbReference type="Gene3D" id="1.20.920.20">
    <property type="match status" value="1"/>
</dbReference>
<dbReference type="Proteomes" id="UP000789901">
    <property type="component" value="Unassembled WGS sequence"/>
</dbReference>
<evidence type="ECO:0000313" key="2">
    <source>
        <dbReference type="EMBL" id="CAG8747941.1"/>
    </source>
</evidence>
<name>A0ABN7VBT4_GIGMA</name>
<evidence type="ECO:0000259" key="1">
    <source>
        <dbReference type="Pfam" id="PF03028"/>
    </source>
</evidence>
<gene>
    <name evidence="2" type="ORF">GMARGA_LOCUS16070</name>
</gene>
<comment type="caution">
    <text evidence="2">The sequence shown here is derived from an EMBL/GenBank/DDBJ whole genome shotgun (WGS) entry which is preliminary data.</text>
</comment>
<dbReference type="PANTHER" id="PTHR45703">
    <property type="entry name" value="DYNEIN HEAVY CHAIN"/>
    <property type="match status" value="1"/>
</dbReference>
<dbReference type="PANTHER" id="PTHR45703:SF36">
    <property type="entry name" value="DYNEIN HEAVY CHAIN, CYTOPLASMIC"/>
    <property type="match status" value="1"/>
</dbReference>
<accession>A0ABN7VBT4</accession>
<dbReference type="EMBL" id="CAJVQB010011469">
    <property type="protein sequence ID" value="CAG8747941.1"/>
    <property type="molecule type" value="Genomic_DNA"/>
</dbReference>